<evidence type="ECO:0000313" key="3">
    <source>
        <dbReference type="Proteomes" id="UP000789524"/>
    </source>
</evidence>
<dbReference type="OrthoDB" id="7488260at2759"/>
<dbReference type="EMBL" id="CAKASE010000083">
    <property type="protein sequence ID" value="CAG9585050.1"/>
    <property type="molecule type" value="Genomic_DNA"/>
</dbReference>
<organism evidence="2 3">
    <name type="scientific">Danaus chrysippus</name>
    <name type="common">African queen</name>
    <dbReference type="NCBI Taxonomy" id="151541"/>
    <lineage>
        <taxon>Eukaryota</taxon>
        <taxon>Metazoa</taxon>
        <taxon>Ecdysozoa</taxon>
        <taxon>Arthropoda</taxon>
        <taxon>Hexapoda</taxon>
        <taxon>Insecta</taxon>
        <taxon>Pterygota</taxon>
        <taxon>Neoptera</taxon>
        <taxon>Endopterygota</taxon>
        <taxon>Lepidoptera</taxon>
        <taxon>Glossata</taxon>
        <taxon>Ditrysia</taxon>
        <taxon>Papilionoidea</taxon>
        <taxon>Nymphalidae</taxon>
        <taxon>Danainae</taxon>
        <taxon>Danaini</taxon>
        <taxon>Danaina</taxon>
        <taxon>Danaus</taxon>
        <taxon>Anosia</taxon>
    </lineage>
</organism>
<dbReference type="Proteomes" id="UP000789524">
    <property type="component" value="Unassembled WGS sequence"/>
</dbReference>
<gene>
    <name evidence="2" type="ORF">DCHRY22_LOCUS15543</name>
</gene>
<feature type="compositionally biased region" description="Low complexity" evidence="1">
    <location>
        <begin position="36"/>
        <end position="51"/>
    </location>
</feature>
<feature type="compositionally biased region" description="Basic and acidic residues" evidence="1">
    <location>
        <begin position="25"/>
        <end position="35"/>
    </location>
</feature>
<comment type="caution">
    <text evidence="2">The sequence shown here is derived from an EMBL/GenBank/DDBJ whole genome shotgun (WGS) entry which is preliminary data.</text>
</comment>
<accession>A0A8J2RJD5</accession>
<name>A0A8J2RJD5_9NEOP</name>
<dbReference type="AlphaFoldDB" id="A0A8J2RJD5"/>
<sequence>MEESWLVMSLAASVELEDPVVLEVPRTDGPDRSDVSDVSDVASTSDVTSPSGGEVDVAGKAEVGGRISKMFVATVQRLTLDVVGGTVAFEESALKTNQ</sequence>
<feature type="region of interest" description="Disordered" evidence="1">
    <location>
        <begin position="24"/>
        <end position="57"/>
    </location>
</feature>
<keyword evidence="3" id="KW-1185">Reference proteome</keyword>
<evidence type="ECO:0000313" key="2">
    <source>
        <dbReference type="EMBL" id="CAG9585050.1"/>
    </source>
</evidence>
<evidence type="ECO:0000256" key="1">
    <source>
        <dbReference type="SAM" id="MobiDB-lite"/>
    </source>
</evidence>
<protein>
    <submittedName>
        <fullName evidence="2">(African queen) hypothetical protein</fullName>
    </submittedName>
</protein>
<proteinExistence type="predicted"/>
<reference evidence="2" key="1">
    <citation type="submission" date="2021-09" db="EMBL/GenBank/DDBJ databases">
        <authorList>
            <person name="Martin H S."/>
        </authorList>
    </citation>
    <scope>NUCLEOTIDE SEQUENCE</scope>
</reference>